<dbReference type="AlphaFoldDB" id="A0A7X9FPR8"/>
<reference evidence="1 2" key="1">
    <citation type="journal article" date="2020" name="Biotechnol. Biofuels">
        <title>New insights from the biogas microbiome by comprehensive genome-resolved metagenomics of nearly 1600 species originating from multiple anaerobic digesters.</title>
        <authorList>
            <person name="Campanaro S."/>
            <person name="Treu L."/>
            <person name="Rodriguez-R L.M."/>
            <person name="Kovalovszki A."/>
            <person name="Ziels R.M."/>
            <person name="Maus I."/>
            <person name="Zhu X."/>
            <person name="Kougias P.G."/>
            <person name="Basile A."/>
            <person name="Luo G."/>
            <person name="Schluter A."/>
            <person name="Konstantinidis K.T."/>
            <person name="Angelidaki I."/>
        </authorList>
    </citation>
    <scope>NUCLEOTIDE SEQUENCE [LARGE SCALE GENOMIC DNA]</scope>
    <source>
        <strain evidence="1">AS27yjCOA_65</strain>
    </source>
</reference>
<sequence length="153" mass="17416">SGNAVSGNDSEELVPGADAFLVEPFSVEAVQKIYNLAVEVRSQRIAARQKSKIQVLIREAIQDIDSFGRNEIKGLEDASLLKLEKLKRDIKDVADGHESLYFDVLEEIFLQIKRPRIPSAIEEPSSRFKKFSQIRQDLGAKMRWRTIRKNSKC</sequence>
<protein>
    <recommendedName>
        <fullName evidence="3">Response regulatory domain-containing protein</fullName>
    </recommendedName>
</protein>
<evidence type="ECO:0000313" key="1">
    <source>
        <dbReference type="EMBL" id="NMC61569.1"/>
    </source>
</evidence>
<feature type="non-terminal residue" evidence="1">
    <location>
        <position position="1"/>
    </location>
</feature>
<dbReference type="Proteomes" id="UP000524246">
    <property type="component" value="Unassembled WGS sequence"/>
</dbReference>
<dbReference type="EMBL" id="JAAZON010000008">
    <property type="protein sequence ID" value="NMC61569.1"/>
    <property type="molecule type" value="Genomic_DNA"/>
</dbReference>
<gene>
    <name evidence="1" type="ORF">GYA55_00220</name>
</gene>
<comment type="caution">
    <text evidence="1">The sequence shown here is derived from an EMBL/GenBank/DDBJ whole genome shotgun (WGS) entry which is preliminary data.</text>
</comment>
<organism evidence="1 2">
    <name type="scientific">SAR324 cluster bacterium</name>
    <dbReference type="NCBI Taxonomy" id="2024889"/>
    <lineage>
        <taxon>Bacteria</taxon>
        <taxon>Deltaproteobacteria</taxon>
        <taxon>SAR324 cluster</taxon>
    </lineage>
</organism>
<accession>A0A7X9FPR8</accession>
<evidence type="ECO:0008006" key="3">
    <source>
        <dbReference type="Google" id="ProtNLM"/>
    </source>
</evidence>
<evidence type="ECO:0000313" key="2">
    <source>
        <dbReference type="Proteomes" id="UP000524246"/>
    </source>
</evidence>
<name>A0A7X9FPR8_9DELT</name>
<proteinExistence type="predicted"/>